<dbReference type="InterPro" id="IPR045874">
    <property type="entry name" value="LRK10/LRL21-25-like"/>
</dbReference>
<evidence type="ECO:0000256" key="17">
    <source>
        <dbReference type="ARBA" id="ARBA00048679"/>
    </source>
</evidence>
<evidence type="ECO:0000256" key="13">
    <source>
        <dbReference type="ARBA" id="ARBA00023157"/>
    </source>
</evidence>
<feature type="binding site" evidence="18">
    <location>
        <position position="216"/>
    </location>
    <ligand>
        <name>ATP</name>
        <dbReference type="ChEBI" id="CHEBI:30616"/>
    </ligand>
</feature>
<evidence type="ECO:0000313" key="23">
    <source>
        <dbReference type="Proteomes" id="UP000596660"/>
    </source>
</evidence>
<keyword evidence="4" id="KW-0245">EGF-like domain</keyword>
<evidence type="ECO:0000256" key="18">
    <source>
        <dbReference type="PROSITE-ProRule" id="PRU10141"/>
    </source>
</evidence>
<dbReference type="FunFam" id="1.10.510.10:FF:000590">
    <property type="entry name" value="PR5-like receptor kinase"/>
    <property type="match status" value="1"/>
</dbReference>
<evidence type="ECO:0000259" key="21">
    <source>
        <dbReference type="PROSITE" id="PS50011"/>
    </source>
</evidence>
<dbReference type="Pfam" id="PF00069">
    <property type="entry name" value="Pkinase"/>
    <property type="match status" value="1"/>
</dbReference>
<comment type="catalytic activity">
    <reaction evidence="17">
        <text>L-seryl-[protein] + ATP = O-phospho-L-seryl-[protein] + ADP + H(+)</text>
        <dbReference type="Rhea" id="RHEA:17989"/>
        <dbReference type="Rhea" id="RHEA-COMP:9863"/>
        <dbReference type="Rhea" id="RHEA-COMP:11604"/>
        <dbReference type="ChEBI" id="CHEBI:15378"/>
        <dbReference type="ChEBI" id="CHEBI:29999"/>
        <dbReference type="ChEBI" id="CHEBI:30616"/>
        <dbReference type="ChEBI" id="CHEBI:83421"/>
        <dbReference type="ChEBI" id="CHEBI:456216"/>
        <dbReference type="EC" id="2.7.11.1"/>
    </reaction>
</comment>
<evidence type="ECO:0000256" key="6">
    <source>
        <dbReference type="ARBA" id="ARBA00022692"/>
    </source>
</evidence>
<dbReference type="GO" id="GO:0016020">
    <property type="term" value="C:membrane"/>
    <property type="evidence" value="ECO:0007669"/>
    <property type="project" value="UniProtKB-SubCell"/>
</dbReference>
<keyword evidence="14" id="KW-0675">Receptor</keyword>
<dbReference type="Gramene" id="AUR62009023-RA">
    <property type="protein sequence ID" value="AUR62009023-RA:cds"/>
    <property type="gene ID" value="AUR62009023"/>
</dbReference>
<feature type="domain" description="Protein kinase" evidence="21">
    <location>
        <begin position="187"/>
        <end position="457"/>
    </location>
</feature>
<keyword evidence="13" id="KW-1015">Disulfide bond</keyword>
<dbReference type="Gene3D" id="1.10.510.10">
    <property type="entry name" value="Transferase(Phosphotransferase) domain 1"/>
    <property type="match status" value="1"/>
</dbReference>
<evidence type="ECO:0000256" key="7">
    <source>
        <dbReference type="ARBA" id="ARBA00022729"/>
    </source>
</evidence>
<dbReference type="SMART" id="SM00220">
    <property type="entry name" value="S_TKc"/>
    <property type="match status" value="1"/>
</dbReference>
<dbReference type="InterPro" id="IPR017441">
    <property type="entry name" value="Protein_kinase_ATP_BS"/>
</dbReference>
<keyword evidence="11 20" id="KW-1133">Transmembrane helix</keyword>
<sequence length="457" mass="51571">MNVAREDFRTRSGCPASLVNITIDFSIFQYTPLDTNLTLFYGNCSSVCNLTTFKVFPSCPMSPSETLPICLLTKKSMLKSYISTASCPNHLFLPIHLSDNLIMDRVGDYIPQAAWNGTELKWSANNASFSAVGIGILIVLVIYLRRCALKEEDSQQRRKTDVEAFLRNHGTVALQRHTYSDLKKITNTFRDKLGKGGYGVVYKGKIPNTECLVAVKILKNSQGSAEDFINEVASIGKTNHVNVVTLLGFCYEGRRRALVYDFMPNGSLEKYMYGRNNQYSLPWDKLFQIAVGIARGLEYLHRGCNTRILHFDIKPHNILLDENFCPKISDFSLAKLCPQKESIMSISAPRGTVGYIAPEVYLRSFGGVSYKSDVYSYGMLVLEMVGCRRKAETESDEHSSEQYFPQWIYEQLEAGEAVDEQQMLSSDEMEIQKKLILVSLWCVKTNPSSRPEMSKVV</sequence>
<evidence type="ECO:0000256" key="9">
    <source>
        <dbReference type="ARBA" id="ARBA00022777"/>
    </source>
</evidence>
<comment type="catalytic activity">
    <reaction evidence="16">
        <text>L-threonyl-[protein] + ATP = O-phospho-L-threonyl-[protein] + ADP + H(+)</text>
        <dbReference type="Rhea" id="RHEA:46608"/>
        <dbReference type="Rhea" id="RHEA-COMP:11060"/>
        <dbReference type="Rhea" id="RHEA-COMP:11605"/>
        <dbReference type="ChEBI" id="CHEBI:15378"/>
        <dbReference type="ChEBI" id="CHEBI:30013"/>
        <dbReference type="ChEBI" id="CHEBI:30616"/>
        <dbReference type="ChEBI" id="CHEBI:61977"/>
        <dbReference type="ChEBI" id="CHEBI:456216"/>
        <dbReference type="EC" id="2.7.11.1"/>
    </reaction>
</comment>
<accession>A0A803LAY4</accession>
<keyword evidence="5" id="KW-0808">Transferase</keyword>
<keyword evidence="9" id="KW-0418">Kinase</keyword>
<evidence type="ECO:0000256" key="12">
    <source>
        <dbReference type="ARBA" id="ARBA00023136"/>
    </source>
</evidence>
<dbReference type="EnsemblPlants" id="AUR62009023-RA">
    <property type="protein sequence ID" value="AUR62009023-RA:cds"/>
    <property type="gene ID" value="AUR62009023"/>
</dbReference>
<keyword evidence="23" id="KW-1185">Reference proteome</keyword>
<dbReference type="PROSITE" id="PS50011">
    <property type="entry name" value="PROTEIN_KINASE_DOM"/>
    <property type="match status" value="1"/>
</dbReference>
<keyword evidence="12 20" id="KW-0472">Membrane</keyword>
<feature type="transmembrane region" description="Helical" evidence="20">
    <location>
        <begin position="127"/>
        <end position="144"/>
    </location>
</feature>
<comment type="subcellular location">
    <subcellularLocation>
        <location evidence="1">Membrane</location>
        <topology evidence="1">Single-pass type I membrane protein</topology>
    </subcellularLocation>
</comment>
<reference evidence="22" key="1">
    <citation type="journal article" date="2017" name="Nature">
        <title>The genome of Chenopodium quinoa.</title>
        <authorList>
            <person name="Jarvis D.E."/>
            <person name="Ho Y.S."/>
            <person name="Lightfoot D.J."/>
            <person name="Schmoeckel S.M."/>
            <person name="Li B."/>
            <person name="Borm T.J.A."/>
            <person name="Ohyanagi H."/>
            <person name="Mineta K."/>
            <person name="Michell C.T."/>
            <person name="Saber N."/>
            <person name="Kharbatia N.M."/>
            <person name="Rupper R.R."/>
            <person name="Sharp A.R."/>
            <person name="Dally N."/>
            <person name="Boughton B.A."/>
            <person name="Woo Y.H."/>
            <person name="Gao G."/>
            <person name="Schijlen E.G.W.M."/>
            <person name="Guo X."/>
            <person name="Momin A.A."/>
            <person name="Negrao S."/>
            <person name="Al-Babili S."/>
            <person name="Gehring C."/>
            <person name="Roessner U."/>
            <person name="Jung C."/>
            <person name="Murphy K."/>
            <person name="Arold S.T."/>
            <person name="Gojobori T."/>
            <person name="van der Linden C.G."/>
            <person name="van Loo E.N."/>
            <person name="Jellen E.N."/>
            <person name="Maughan P.J."/>
            <person name="Tester M."/>
        </authorList>
    </citation>
    <scope>NUCLEOTIDE SEQUENCE [LARGE SCALE GENOMIC DNA]</scope>
    <source>
        <strain evidence="22">cv. PI 614886</strain>
    </source>
</reference>
<dbReference type="FunFam" id="3.30.200.20:FF:000059">
    <property type="entry name" value="S-receptor-like serine/threonine-protein kinase"/>
    <property type="match status" value="1"/>
</dbReference>
<protein>
    <recommendedName>
        <fullName evidence="2">non-specific serine/threonine protein kinase</fullName>
        <ecNumber evidence="2">2.7.11.1</ecNumber>
    </recommendedName>
</protein>
<keyword evidence="6 20" id="KW-0812">Transmembrane</keyword>
<dbReference type="InterPro" id="IPR000719">
    <property type="entry name" value="Prot_kinase_dom"/>
</dbReference>
<keyword evidence="15" id="KW-0325">Glycoprotein</keyword>
<dbReference type="Gene3D" id="3.30.200.20">
    <property type="entry name" value="Phosphorylase Kinase, domain 1"/>
    <property type="match status" value="1"/>
</dbReference>
<evidence type="ECO:0000256" key="8">
    <source>
        <dbReference type="ARBA" id="ARBA00022741"/>
    </source>
</evidence>
<organism evidence="22 23">
    <name type="scientific">Chenopodium quinoa</name>
    <name type="common">Quinoa</name>
    <dbReference type="NCBI Taxonomy" id="63459"/>
    <lineage>
        <taxon>Eukaryota</taxon>
        <taxon>Viridiplantae</taxon>
        <taxon>Streptophyta</taxon>
        <taxon>Embryophyta</taxon>
        <taxon>Tracheophyta</taxon>
        <taxon>Spermatophyta</taxon>
        <taxon>Magnoliopsida</taxon>
        <taxon>eudicotyledons</taxon>
        <taxon>Gunneridae</taxon>
        <taxon>Pentapetalae</taxon>
        <taxon>Caryophyllales</taxon>
        <taxon>Chenopodiaceae</taxon>
        <taxon>Chenopodioideae</taxon>
        <taxon>Atripliceae</taxon>
        <taxon>Chenopodium</taxon>
    </lineage>
</organism>
<dbReference type="Proteomes" id="UP000596660">
    <property type="component" value="Unplaced"/>
</dbReference>
<reference evidence="22" key="2">
    <citation type="submission" date="2021-03" db="UniProtKB">
        <authorList>
            <consortium name="EnsemblPlants"/>
        </authorList>
    </citation>
    <scope>IDENTIFICATION</scope>
</reference>
<name>A0A803LAY4_CHEQI</name>
<comment type="similarity">
    <text evidence="19">Belongs to the protein kinase superfamily.</text>
</comment>
<evidence type="ECO:0000256" key="15">
    <source>
        <dbReference type="ARBA" id="ARBA00023180"/>
    </source>
</evidence>
<evidence type="ECO:0000256" key="5">
    <source>
        <dbReference type="ARBA" id="ARBA00022679"/>
    </source>
</evidence>
<dbReference type="PROSITE" id="PS00107">
    <property type="entry name" value="PROTEIN_KINASE_ATP"/>
    <property type="match status" value="1"/>
</dbReference>
<keyword evidence="8 18" id="KW-0547">Nucleotide-binding</keyword>
<evidence type="ECO:0000256" key="3">
    <source>
        <dbReference type="ARBA" id="ARBA00022527"/>
    </source>
</evidence>
<evidence type="ECO:0000256" key="16">
    <source>
        <dbReference type="ARBA" id="ARBA00047899"/>
    </source>
</evidence>
<dbReference type="GO" id="GO:0004674">
    <property type="term" value="F:protein serine/threonine kinase activity"/>
    <property type="evidence" value="ECO:0007669"/>
    <property type="project" value="UniProtKB-KW"/>
</dbReference>
<dbReference type="SUPFAM" id="SSF56112">
    <property type="entry name" value="Protein kinase-like (PK-like)"/>
    <property type="match status" value="1"/>
</dbReference>
<evidence type="ECO:0000256" key="14">
    <source>
        <dbReference type="ARBA" id="ARBA00023170"/>
    </source>
</evidence>
<evidence type="ECO:0000256" key="10">
    <source>
        <dbReference type="ARBA" id="ARBA00022840"/>
    </source>
</evidence>
<evidence type="ECO:0000313" key="22">
    <source>
        <dbReference type="EnsemblPlants" id="AUR62009023-RA:cds"/>
    </source>
</evidence>
<evidence type="ECO:0000256" key="1">
    <source>
        <dbReference type="ARBA" id="ARBA00004479"/>
    </source>
</evidence>
<keyword evidence="7" id="KW-0732">Signal</keyword>
<dbReference type="PROSITE" id="PS00108">
    <property type="entry name" value="PROTEIN_KINASE_ST"/>
    <property type="match status" value="1"/>
</dbReference>
<evidence type="ECO:0000256" key="11">
    <source>
        <dbReference type="ARBA" id="ARBA00022989"/>
    </source>
</evidence>
<dbReference type="InterPro" id="IPR008271">
    <property type="entry name" value="Ser/Thr_kinase_AS"/>
</dbReference>
<dbReference type="PANTHER" id="PTHR27009">
    <property type="entry name" value="RUST RESISTANCE KINASE LR10-RELATED"/>
    <property type="match status" value="1"/>
</dbReference>
<keyword evidence="10 18" id="KW-0067">ATP-binding</keyword>
<keyword evidence="3 19" id="KW-0723">Serine/threonine-protein kinase</keyword>
<proteinExistence type="inferred from homology"/>
<dbReference type="EC" id="2.7.11.1" evidence="2"/>
<dbReference type="InterPro" id="IPR011009">
    <property type="entry name" value="Kinase-like_dom_sf"/>
</dbReference>
<evidence type="ECO:0000256" key="20">
    <source>
        <dbReference type="SAM" id="Phobius"/>
    </source>
</evidence>
<dbReference type="GO" id="GO:0005524">
    <property type="term" value="F:ATP binding"/>
    <property type="evidence" value="ECO:0007669"/>
    <property type="project" value="UniProtKB-UniRule"/>
</dbReference>
<evidence type="ECO:0000256" key="19">
    <source>
        <dbReference type="RuleBase" id="RU000304"/>
    </source>
</evidence>
<dbReference type="AlphaFoldDB" id="A0A803LAY4"/>
<evidence type="ECO:0000256" key="2">
    <source>
        <dbReference type="ARBA" id="ARBA00012513"/>
    </source>
</evidence>
<evidence type="ECO:0000256" key="4">
    <source>
        <dbReference type="ARBA" id="ARBA00022536"/>
    </source>
</evidence>
<dbReference type="OMA" id="QSSEMYF"/>